<dbReference type="Gene3D" id="3.90.10.10">
    <property type="entry name" value="Cytochrome C3"/>
    <property type="match status" value="3"/>
</dbReference>
<evidence type="ECO:0000256" key="1">
    <source>
        <dbReference type="ARBA" id="ARBA00022729"/>
    </source>
</evidence>
<organism evidence="4 5">
    <name type="scientific">Chondromyces crocatus</name>
    <dbReference type="NCBI Taxonomy" id="52"/>
    <lineage>
        <taxon>Bacteria</taxon>
        <taxon>Pseudomonadati</taxon>
        <taxon>Myxococcota</taxon>
        <taxon>Polyangia</taxon>
        <taxon>Polyangiales</taxon>
        <taxon>Polyangiaceae</taxon>
        <taxon>Chondromyces</taxon>
    </lineage>
</organism>
<dbReference type="EMBL" id="CP012159">
    <property type="protein sequence ID" value="AKT41647.1"/>
    <property type="molecule type" value="Genomic_DNA"/>
</dbReference>
<dbReference type="Proteomes" id="UP000067626">
    <property type="component" value="Chromosome"/>
</dbReference>
<dbReference type="PANTHER" id="PTHR35038">
    <property type="entry name" value="DISSIMILATORY SULFITE REDUCTASE SIRA"/>
    <property type="match status" value="1"/>
</dbReference>
<name>A0A0K1ELW2_CHOCO</name>
<protein>
    <submittedName>
        <fullName evidence="4">Cytochrome c family protein</fullName>
    </submittedName>
</protein>
<dbReference type="CDD" id="cd08168">
    <property type="entry name" value="Cytochrom_C3"/>
    <property type="match status" value="2"/>
</dbReference>
<accession>A0A0K1ELW2</accession>
<feature type="compositionally biased region" description="Polar residues" evidence="2">
    <location>
        <begin position="45"/>
        <end position="58"/>
    </location>
</feature>
<dbReference type="KEGG" id="ccro:CMC5_058530"/>
<evidence type="ECO:0000313" key="5">
    <source>
        <dbReference type="Proteomes" id="UP000067626"/>
    </source>
</evidence>
<keyword evidence="1" id="KW-0732">Signal</keyword>
<feature type="compositionally biased region" description="Pro residues" evidence="2">
    <location>
        <begin position="75"/>
        <end position="96"/>
    </location>
</feature>
<proteinExistence type="predicted"/>
<keyword evidence="5" id="KW-1185">Reference proteome</keyword>
<feature type="compositionally biased region" description="Low complexity" evidence="2">
    <location>
        <begin position="59"/>
        <end position="74"/>
    </location>
</feature>
<feature type="domain" description="Cytochrome c7-like" evidence="3">
    <location>
        <begin position="143"/>
        <end position="209"/>
    </location>
</feature>
<feature type="domain" description="Cytochrome c7-like" evidence="3">
    <location>
        <begin position="231"/>
        <end position="290"/>
    </location>
</feature>
<evidence type="ECO:0000259" key="3">
    <source>
        <dbReference type="Pfam" id="PF14522"/>
    </source>
</evidence>
<gene>
    <name evidence="4" type="ORF">CMC5_058530</name>
</gene>
<dbReference type="Pfam" id="PF14522">
    <property type="entry name" value="Cytochrome_C7"/>
    <property type="match status" value="2"/>
</dbReference>
<dbReference type="InterPro" id="IPR029467">
    <property type="entry name" value="Cyt_c7-like"/>
</dbReference>
<sequence>MMADQRSTTQSGASRAEHPLPAWLALLVCMSALVLALLSPTAAAQSRPSQQATGDADTSSPSPSFHAPSSVAPALPSPPAAAPPSAPSPPPQPAQAPPSDAYNSGLSPFPGDAEVPLAFMPPGTAVSPVPSDEIFPPQTIPLRFNHRKHVQELKQPCKSCHAAAFTSRTVTDRLLPAGTQCDSCHDVDHRDLNHVEAGTDANGQCSYCHLGENAGAGGKVAHVVIPHANLRFPHDKHLARNIQCGQCHGQVGELELATRDQLPRMAGCFTCHNMSGAAQGEAKGECTVCHLTQPDGRLVQSFSTGDLLPPRWLHNAAHTADWIERHKIVAGANSELCASCHSPQYCADCHDGRVRPRKVHPNDWLSMHPQAARQDNPRCVSCHQQQTFCADCHRRTGVARDVASGNRPVGRRFHPPPAEWTLAPRGAKHHAWEAERNLNACVSCHTERDCVTCHATKGLSGGQGVNPHPLGFEHKCRAAFTKNPRPCLVCHQSNDSFLRNCR</sequence>
<evidence type="ECO:0000313" key="4">
    <source>
        <dbReference type="EMBL" id="AKT41647.1"/>
    </source>
</evidence>
<dbReference type="SUPFAM" id="SSF48695">
    <property type="entry name" value="Multiheme cytochromes"/>
    <property type="match status" value="2"/>
</dbReference>
<reference evidence="4 5" key="1">
    <citation type="submission" date="2015-07" db="EMBL/GenBank/DDBJ databases">
        <title>Genome analysis of myxobacterium Chondromyces crocatus Cm c5 reveals a high potential for natural compound synthesis and the genetic basis for the loss of fruiting body formation.</title>
        <authorList>
            <person name="Zaburannyi N."/>
            <person name="Bunk B."/>
            <person name="Maier J."/>
            <person name="Overmann J."/>
            <person name="Mueller R."/>
        </authorList>
    </citation>
    <scope>NUCLEOTIDE SEQUENCE [LARGE SCALE GENOMIC DNA]</scope>
    <source>
        <strain evidence="4 5">Cm c5</strain>
    </source>
</reference>
<feature type="region of interest" description="Disordered" evidence="2">
    <location>
        <begin position="45"/>
        <end position="108"/>
    </location>
</feature>
<dbReference type="STRING" id="52.CMC5_058530"/>
<dbReference type="InterPro" id="IPR051829">
    <property type="entry name" value="Multiheme_Cytochr_ET"/>
</dbReference>
<dbReference type="InterPro" id="IPR036280">
    <property type="entry name" value="Multihaem_cyt_sf"/>
</dbReference>
<dbReference type="AlphaFoldDB" id="A0A0K1ELW2"/>
<evidence type="ECO:0000256" key="2">
    <source>
        <dbReference type="SAM" id="MobiDB-lite"/>
    </source>
</evidence>